<protein>
    <recommendedName>
        <fullName evidence="1">TLDc domain-containing protein</fullName>
    </recommendedName>
</protein>
<reference evidence="2" key="1">
    <citation type="submission" date="2021-02" db="EMBL/GenBank/DDBJ databases">
        <authorList>
            <person name="Nowell W R."/>
        </authorList>
    </citation>
    <scope>NUCLEOTIDE SEQUENCE</scope>
</reference>
<evidence type="ECO:0000259" key="1">
    <source>
        <dbReference type="PROSITE" id="PS51886"/>
    </source>
</evidence>
<dbReference type="InterPro" id="IPR003131">
    <property type="entry name" value="T1-type_BTB"/>
</dbReference>
<gene>
    <name evidence="2" type="ORF">QYT958_LOCUS36534</name>
</gene>
<dbReference type="Pfam" id="PF07534">
    <property type="entry name" value="TLD"/>
    <property type="match status" value="1"/>
</dbReference>
<name>A0A821ZJR1_9BILA</name>
<dbReference type="PANTHER" id="PTHR14499">
    <property type="entry name" value="POTASSIUM CHANNEL TETRAMERIZATION DOMAIN-CONTAINING"/>
    <property type="match status" value="1"/>
</dbReference>
<dbReference type="EMBL" id="CAJOBR010029207">
    <property type="protein sequence ID" value="CAF4984900.1"/>
    <property type="molecule type" value="Genomic_DNA"/>
</dbReference>
<proteinExistence type="predicted"/>
<organism evidence="2 3">
    <name type="scientific">Rotaria socialis</name>
    <dbReference type="NCBI Taxonomy" id="392032"/>
    <lineage>
        <taxon>Eukaryota</taxon>
        <taxon>Metazoa</taxon>
        <taxon>Spiralia</taxon>
        <taxon>Gnathifera</taxon>
        <taxon>Rotifera</taxon>
        <taxon>Eurotatoria</taxon>
        <taxon>Bdelloidea</taxon>
        <taxon>Philodinida</taxon>
        <taxon>Philodinidae</taxon>
        <taxon>Rotaria</taxon>
    </lineage>
</organism>
<feature type="domain" description="TLDc" evidence="1">
    <location>
        <begin position="105"/>
        <end position="276"/>
    </location>
</feature>
<dbReference type="AlphaFoldDB" id="A0A821ZJR1"/>
<dbReference type="InterPro" id="IPR011333">
    <property type="entry name" value="SKP1/BTB/POZ_sf"/>
</dbReference>
<evidence type="ECO:0000313" key="3">
    <source>
        <dbReference type="Proteomes" id="UP000663848"/>
    </source>
</evidence>
<dbReference type="Gene3D" id="3.30.710.10">
    <property type="entry name" value="Potassium Channel Kv1.1, Chain A"/>
    <property type="match status" value="1"/>
</dbReference>
<dbReference type="PROSITE" id="PS51886">
    <property type="entry name" value="TLDC"/>
    <property type="match status" value="1"/>
</dbReference>
<dbReference type="Proteomes" id="UP000663848">
    <property type="component" value="Unassembled WGS sequence"/>
</dbReference>
<dbReference type="InterPro" id="IPR006571">
    <property type="entry name" value="TLDc_dom"/>
</dbReference>
<accession>A0A821ZJR1</accession>
<evidence type="ECO:0000313" key="2">
    <source>
        <dbReference type="EMBL" id="CAF4984900.1"/>
    </source>
</evidence>
<dbReference type="PANTHER" id="PTHR14499:SF136">
    <property type="entry name" value="GH08630P"/>
    <property type="match status" value="1"/>
</dbReference>
<comment type="caution">
    <text evidence="2">The sequence shown here is derived from an EMBL/GenBank/DDBJ whole genome shotgun (WGS) entry which is preliminary data.</text>
</comment>
<dbReference type="SMART" id="SM00584">
    <property type="entry name" value="TLDc"/>
    <property type="match status" value="1"/>
</dbReference>
<feature type="non-terminal residue" evidence="2">
    <location>
        <position position="1"/>
    </location>
</feature>
<dbReference type="GO" id="GO:0051260">
    <property type="term" value="P:protein homooligomerization"/>
    <property type="evidence" value="ECO:0007669"/>
    <property type="project" value="InterPro"/>
</dbReference>
<sequence length="276" mass="30891">EEKEWKDIKIKLATTSIQGKVILDIGGEKYTTSVEQLERDPEDKSIFIDRDGKLFYYMLAYLRTSTVLINVMKDETLLTSLIIEAEYFRLKSLLDILGSALFSNRTLPKFEHKKQLNPFYGKTNQQWELIYKATCDGLDANIFHAHCTNKGPTITIIQSNHNFLFGGYTAIPWTSDVSDKKDTTAFLFTLANPHNIPPTKYLISTGQSGNAVVHNASDLAKFGGGRDLKLANVSNANNSSYTKFPNTYLDTTGKGNNTFTGAINFTTSDIEVFKLA</sequence>
<dbReference type="SUPFAM" id="SSF54695">
    <property type="entry name" value="POZ domain"/>
    <property type="match status" value="1"/>
</dbReference>
<dbReference type="Pfam" id="PF02214">
    <property type="entry name" value="BTB_2"/>
    <property type="match status" value="1"/>
</dbReference>